<dbReference type="InterPro" id="IPR029060">
    <property type="entry name" value="PIN-like_dom_sf"/>
</dbReference>
<dbReference type="PANTHER" id="PTHR33653">
    <property type="entry name" value="RIBONUCLEASE VAPC2"/>
    <property type="match status" value="1"/>
</dbReference>
<evidence type="ECO:0000313" key="9">
    <source>
        <dbReference type="EMBL" id="GBL12371.1"/>
    </source>
</evidence>
<dbReference type="GO" id="GO:0046872">
    <property type="term" value="F:metal ion binding"/>
    <property type="evidence" value="ECO:0007669"/>
    <property type="project" value="UniProtKB-KW"/>
</dbReference>
<dbReference type="Gene3D" id="3.40.50.1010">
    <property type="entry name" value="5'-nuclease"/>
    <property type="match status" value="1"/>
</dbReference>
<dbReference type="InterPro" id="IPR002716">
    <property type="entry name" value="PIN_dom"/>
</dbReference>
<evidence type="ECO:0000256" key="7">
    <source>
        <dbReference type="ARBA" id="ARBA00038093"/>
    </source>
</evidence>
<feature type="domain" description="PIN" evidence="8">
    <location>
        <begin position="5"/>
        <end position="126"/>
    </location>
</feature>
<name>A0A2Z6UXJ3_MICAE</name>
<evidence type="ECO:0000256" key="3">
    <source>
        <dbReference type="ARBA" id="ARBA00022722"/>
    </source>
</evidence>
<evidence type="ECO:0000256" key="4">
    <source>
        <dbReference type="ARBA" id="ARBA00022723"/>
    </source>
</evidence>
<dbReference type="CDD" id="cd18748">
    <property type="entry name" value="PIN_VapC4-5_FitB-like"/>
    <property type="match status" value="1"/>
</dbReference>
<protein>
    <submittedName>
        <fullName evidence="9">Ribonuclease VapC2</fullName>
    </submittedName>
</protein>
<gene>
    <name evidence="9" type="primary">vapC2_2</name>
    <name evidence="9" type="ORF">MSj_03887</name>
</gene>
<comment type="cofactor">
    <cofactor evidence="1">
        <name>Mg(2+)</name>
        <dbReference type="ChEBI" id="CHEBI:18420"/>
    </cofactor>
</comment>
<evidence type="ECO:0000256" key="2">
    <source>
        <dbReference type="ARBA" id="ARBA00022649"/>
    </source>
</evidence>
<dbReference type="Pfam" id="PF01850">
    <property type="entry name" value="PIN"/>
    <property type="match status" value="1"/>
</dbReference>
<dbReference type="InterPro" id="IPR050556">
    <property type="entry name" value="Type_II_TA_system_RNase"/>
</dbReference>
<dbReference type="RefSeq" id="WP_110580495.1">
    <property type="nucleotide sequence ID" value="NZ_BDSG01000148.1"/>
</dbReference>
<dbReference type="SUPFAM" id="SSF88723">
    <property type="entry name" value="PIN domain-like"/>
    <property type="match status" value="1"/>
</dbReference>
<dbReference type="GO" id="GO:0004518">
    <property type="term" value="F:nuclease activity"/>
    <property type="evidence" value="ECO:0007669"/>
    <property type="project" value="UniProtKB-KW"/>
</dbReference>
<reference evidence="9 10" key="1">
    <citation type="journal article" date="2018" name="Front. Microbiol.">
        <title>Adaptation of the Freshwater Bloom-Forming Cyanobacterium Microcystis aeruginosa to Brackish Water Is Driven by Recent Horizontal Transfer of Sucrose Genes.</title>
        <authorList>
            <person name="Tanabe Y."/>
            <person name="Hodoki Y."/>
            <person name="Sano T."/>
            <person name="Tada K."/>
            <person name="Watanabe M.M."/>
        </authorList>
    </citation>
    <scope>NUCLEOTIDE SEQUENCE [LARGE SCALE GENOMIC DNA]</scope>
    <source>
        <strain evidence="9 10">Sj</strain>
    </source>
</reference>
<dbReference type="Proteomes" id="UP000248272">
    <property type="component" value="Unassembled WGS sequence"/>
</dbReference>
<accession>A0A2Z6UXJ3</accession>
<evidence type="ECO:0000313" key="10">
    <source>
        <dbReference type="Proteomes" id="UP000248272"/>
    </source>
</evidence>
<proteinExistence type="inferred from homology"/>
<dbReference type="AlphaFoldDB" id="A0A2Z6UXJ3"/>
<evidence type="ECO:0000256" key="1">
    <source>
        <dbReference type="ARBA" id="ARBA00001946"/>
    </source>
</evidence>
<evidence type="ECO:0000256" key="6">
    <source>
        <dbReference type="ARBA" id="ARBA00022842"/>
    </source>
</evidence>
<dbReference type="PANTHER" id="PTHR33653:SF1">
    <property type="entry name" value="RIBONUCLEASE VAPC2"/>
    <property type="match status" value="1"/>
</dbReference>
<keyword evidence="3" id="KW-0540">Nuclease</keyword>
<comment type="caution">
    <text evidence="9">The sequence shown here is derived from an EMBL/GenBank/DDBJ whole genome shotgun (WGS) entry which is preliminary data.</text>
</comment>
<evidence type="ECO:0000259" key="8">
    <source>
        <dbReference type="Pfam" id="PF01850"/>
    </source>
</evidence>
<dbReference type="GO" id="GO:0016787">
    <property type="term" value="F:hydrolase activity"/>
    <property type="evidence" value="ECO:0007669"/>
    <property type="project" value="UniProtKB-KW"/>
</dbReference>
<keyword evidence="2" id="KW-1277">Toxin-antitoxin system</keyword>
<comment type="similarity">
    <text evidence="7">Belongs to the PINc/VapC protein family.</text>
</comment>
<evidence type="ECO:0000256" key="5">
    <source>
        <dbReference type="ARBA" id="ARBA00022801"/>
    </source>
</evidence>
<sequence>MTYQYLLDTNILSNLIKYPQGQVFRHIVDVGEESVCTSIIVACELRFGVVKSGSYRLVQQLERILEFLTVLPLESTVDKHYALIRKHLEQAGTPIGPNDLLIAAHSLALDLTLVTANIREFERVPGLKLENWLIDDEKISQI</sequence>
<keyword evidence="6" id="KW-0460">Magnesium</keyword>
<dbReference type="EMBL" id="BDSG01000148">
    <property type="protein sequence ID" value="GBL12371.1"/>
    <property type="molecule type" value="Genomic_DNA"/>
</dbReference>
<keyword evidence="5" id="KW-0378">Hydrolase</keyword>
<organism evidence="9 10">
    <name type="scientific">Microcystis aeruginosa Sj</name>
    <dbReference type="NCBI Taxonomy" id="1979544"/>
    <lineage>
        <taxon>Bacteria</taxon>
        <taxon>Bacillati</taxon>
        <taxon>Cyanobacteriota</taxon>
        <taxon>Cyanophyceae</taxon>
        <taxon>Oscillatoriophycideae</taxon>
        <taxon>Chroococcales</taxon>
        <taxon>Microcystaceae</taxon>
        <taxon>Microcystis</taxon>
    </lineage>
</organism>
<keyword evidence="4" id="KW-0479">Metal-binding</keyword>